<organism evidence="2 3">
    <name type="scientific">Romanomermis culicivorax</name>
    <name type="common">Nematode worm</name>
    <dbReference type="NCBI Taxonomy" id="13658"/>
    <lineage>
        <taxon>Eukaryota</taxon>
        <taxon>Metazoa</taxon>
        <taxon>Ecdysozoa</taxon>
        <taxon>Nematoda</taxon>
        <taxon>Enoplea</taxon>
        <taxon>Dorylaimia</taxon>
        <taxon>Mermithida</taxon>
        <taxon>Mermithoidea</taxon>
        <taxon>Mermithidae</taxon>
        <taxon>Romanomermis</taxon>
    </lineage>
</organism>
<dbReference type="InterPro" id="IPR055119">
    <property type="entry name" value="Mig18_Fn1"/>
</dbReference>
<sequence>MKYQRFEYECRNNTYEAANCYSKNDDRVFDLNVRFEEDGFMIECRKLDGGGEEIVAVGCVVGGKFFAPGQKIASLSGKPFVSICEKTDYGLRKRPYGCLGDKKSVALNDQLIIYEKQIYRLVEYTYKFAGYGTYCLATNPKNINMHLFSTVCNRWRTTSNGPNANLTVFHDRFINNKQYYTDEENRQHLIIF</sequence>
<evidence type="ECO:0000313" key="2">
    <source>
        <dbReference type="Proteomes" id="UP000887565"/>
    </source>
</evidence>
<dbReference type="Proteomes" id="UP000887565">
    <property type="component" value="Unplaced"/>
</dbReference>
<dbReference type="Pfam" id="PF23003">
    <property type="entry name" value="Fn1_2"/>
    <property type="match status" value="1"/>
</dbReference>
<feature type="domain" description="Abnormal cell migration protein 18-like fibronectin type I" evidence="1">
    <location>
        <begin position="57"/>
        <end position="111"/>
    </location>
</feature>
<reference evidence="3" key="1">
    <citation type="submission" date="2022-11" db="UniProtKB">
        <authorList>
            <consortium name="WormBaseParasite"/>
        </authorList>
    </citation>
    <scope>IDENTIFICATION</scope>
</reference>
<name>A0A915KZC6_ROMCU</name>
<evidence type="ECO:0000313" key="3">
    <source>
        <dbReference type="WBParaSite" id="nRc.2.0.1.t44177-RA"/>
    </source>
</evidence>
<evidence type="ECO:0000259" key="1">
    <source>
        <dbReference type="Pfam" id="PF23003"/>
    </source>
</evidence>
<protein>
    <recommendedName>
        <fullName evidence="1">Abnormal cell migration protein 18-like fibronectin type I domain-containing protein</fullName>
    </recommendedName>
</protein>
<keyword evidence="2" id="KW-1185">Reference proteome</keyword>
<dbReference type="WBParaSite" id="nRc.2.0.1.t44177-RA">
    <property type="protein sequence ID" value="nRc.2.0.1.t44177-RA"/>
    <property type="gene ID" value="nRc.2.0.1.g44177"/>
</dbReference>
<proteinExistence type="predicted"/>
<dbReference type="AlphaFoldDB" id="A0A915KZC6"/>
<accession>A0A915KZC6</accession>